<dbReference type="OrthoDB" id="9805123at2"/>
<name>A0A386HQW4_9BACT</name>
<dbReference type="KEGG" id="ark:D6B99_12450"/>
<dbReference type="RefSeq" id="WP_119988967.1">
    <property type="nucleotide sequence ID" value="NZ_CP032489.1"/>
</dbReference>
<dbReference type="InterPro" id="IPR051411">
    <property type="entry name" value="Polyketide_trans_af380"/>
</dbReference>
<dbReference type="SUPFAM" id="SSF53474">
    <property type="entry name" value="alpha/beta-Hydrolases"/>
    <property type="match status" value="1"/>
</dbReference>
<dbReference type="EMBL" id="CP032489">
    <property type="protein sequence ID" value="AYD48337.1"/>
    <property type="molecule type" value="Genomic_DNA"/>
</dbReference>
<dbReference type="InterPro" id="IPR029058">
    <property type="entry name" value="AB_hydrolase_fold"/>
</dbReference>
<dbReference type="InterPro" id="IPR000383">
    <property type="entry name" value="Xaa-Pro-like_dom"/>
</dbReference>
<evidence type="ECO:0000259" key="1">
    <source>
        <dbReference type="Pfam" id="PF02129"/>
    </source>
</evidence>
<keyword evidence="3" id="KW-1185">Reference proteome</keyword>
<accession>A0A386HQW4</accession>
<protein>
    <submittedName>
        <fullName evidence="2">Alpha/beta hydrolase</fullName>
    </submittedName>
</protein>
<organism evidence="2 3">
    <name type="scientific">Arachidicoccus soli</name>
    <dbReference type="NCBI Taxonomy" id="2341117"/>
    <lineage>
        <taxon>Bacteria</taxon>
        <taxon>Pseudomonadati</taxon>
        <taxon>Bacteroidota</taxon>
        <taxon>Chitinophagia</taxon>
        <taxon>Chitinophagales</taxon>
        <taxon>Chitinophagaceae</taxon>
        <taxon>Arachidicoccus</taxon>
    </lineage>
</organism>
<dbReference type="AlphaFoldDB" id="A0A386HQW4"/>
<dbReference type="PANTHER" id="PTHR47751:SF1">
    <property type="entry name" value="SUPERFAMILY HYDROLASE, PUTATIVE (AFU_ORTHOLOGUE AFUA_2G16580)-RELATED"/>
    <property type="match status" value="1"/>
</dbReference>
<dbReference type="GO" id="GO:0016787">
    <property type="term" value="F:hydrolase activity"/>
    <property type="evidence" value="ECO:0007669"/>
    <property type="project" value="UniProtKB-KW"/>
</dbReference>
<evidence type="ECO:0000313" key="2">
    <source>
        <dbReference type="EMBL" id="AYD48337.1"/>
    </source>
</evidence>
<dbReference type="Pfam" id="PF02129">
    <property type="entry name" value="Peptidase_S15"/>
    <property type="match status" value="1"/>
</dbReference>
<keyword evidence="2" id="KW-0378">Hydrolase</keyword>
<dbReference type="Gene3D" id="3.40.50.1820">
    <property type="entry name" value="alpha/beta hydrolase"/>
    <property type="match status" value="1"/>
</dbReference>
<sequence length="298" mass="32954">MKQQIQFYSDGMCLAGELYTPPDFDPGKKYPAILVGGSWTTVKEQMSGLYASLLAQQGFITLAIDPRNFGGSEGVPRFWENPTFKIADYKNAITYLQQVPGTHADNIFLAAICASAGYLATLAGQDQRVKGLATVAAWLHDREAVNLIYGGIELVQSKIMKAREAKQKFAETGIVEYVPAVSITDPAAAMFGNFSYYLDPERGGIPQWSADKFAVASWEDWLTFDPMPAAKTLNIPMLMVHSDNAALPDNAKRFFDDIPHSDKLLHWAEGEQFDFYDQPKQVSDAVAAMNVFFKGNLN</sequence>
<dbReference type="Proteomes" id="UP000266118">
    <property type="component" value="Chromosome"/>
</dbReference>
<evidence type="ECO:0000313" key="3">
    <source>
        <dbReference type="Proteomes" id="UP000266118"/>
    </source>
</evidence>
<dbReference type="Gene3D" id="1.10.10.800">
    <property type="match status" value="1"/>
</dbReference>
<dbReference type="PANTHER" id="PTHR47751">
    <property type="entry name" value="SUPERFAMILY HYDROLASE, PUTATIVE (AFU_ORTHOLOGUE AFUA_2G16580)-RELATED"/>
    <property type="match status" value="1"/>
</dbReference>
<proteinExistence type="predicted"/>
<reference evidence="2 3" key="1">
    <citation type="submission" date="2018-09" db="EMBL/GenBank/DDBJ databases">
        <title>Arachidicoccus sp. nov., a bacterium isolated from soil.</title>
        <authorList>
            <person name="Weon H.-Y."/>
            <person name="Kwon S.-W."/>
            <person name="Lee S.A."/>
        </authorList>
    </citation>
    <scope>NUCLEOTIDE SEQUENCE [LARGE SCALE GENOMIC DNA]</scope>
    <source>
        <strain evidence="2 3">KIS59-12</strain>
    </source>
</reference>
<gene>
    <name evidence="2" type="ORF">D6B99_12450</name>
</gene>
<feature type="domain" description="Xaa-Pro dipeptidyl-peptidase-like" evidence="1">
    <location>
        <begin position="10"/>
        <end position="138"/>
    </location>
</feature>